<keyword evidence="2" id="KW-1185">Reference proteome</keyword>
<gene>
    <name evidence="1" type="ORF">AGR3A_Cc120079</name>
</gene>
<evidence type="ECO:0000313" key="2">
    <source>
        <dbReference type="Proteomes" id="UP000191988"/>
    </source>
</evidence>
<dbReference type="AlphaFoldDB" id="A0A1S7NN53"/>
<dbReference type="InterPro" id="IPR006498">
    <property type="entry name" value="Tail_tube"/>
</dbReference>
<reference evidence="2" key="1">
    <citation type="submission" date="2016-01" db="EMBL/GenBank/DDBJ databases">
        <authorList>
            <person name="Regsiter A."/>
            <person name="william w."/>
        </authorList>
    </citation>
    <scope>NUCLEOTIDE SEQUENCE [LARGE SCALE GENOMIC DNA]</scope>
    <source>
        <strain evidence="2">CFBP 6623</strain>
    </source>
</reference>
<dbReference type="RefSeq" id="WP_080841912.1">
    <property type="nucleotide sequence ID" value="NZ_LT009723.1"/>
</dbReference>
<organism evidence="1 2">
    <name type="scientific">Agrobacterium tomkonis CFBP 6623</name>
    <dbReference type="NCBI Taxonomy" id="1183432"/>
    <lineage>
        <taxon>Bacteria</taxon>
        <taxon>Pseudomonadati</taxon>
        <taxon>Pseudomonadota</taxon>
        <taxon>Alphaproteobacteria</taxon>
        <taxon>Hyphomicrobiales</taxon>
        <taxon>Rhizobiaceae</taxon>
        <taxon>Rhizobium/Agrobacterium group</taxon>
        <taxon>Agrobacterium</taxon>
        <taxon>Agrobacterium tumefaciens complex</taxon>
    </lineage>
</organism>
<evidence type="ECO:0000313" key="1">
    <source>
        <dbReference type="EMBL" id="CUX09422.1"/>
    </source>
</evidence>
<sequence>MAQKTLPAYILRNCMLWADRQSKLGQIGDITPPVPEAVREDVRNAGMIKARKVHLGYNALEFSFKMPGMDPQILKLHGIKIGTETPFMITGALVDEDGTTHSAVMTIRGRVFKPDAGTWKPGELSENDYGVDVNYYKLEIDGEEIYEMDDFDFKVGGVSQFGDIRNALLL</sequence>
<dbReference type="EMBL" id="FBWK01000004">
    <property type="protein sequence ID" value="CUX09422.1"/>
    <property type="molecule type" value="Genomic_DNA"/>
</dbReference>
<dbReference type="Proteomes" id="UP000191988">
    <property type="component" value="Unassembled WGS sequence"/>
</dbReference>
<dbReference type="Pfam" id="PF04985">
    <property type="entry name" value="Phage_tube"/>
    <property type="match status" value="1"/>
</dbReference>
<protein>
    <submittedName>
        <fullName evidence="1">Phage major tail tube protein</fullName>
    </submittedName>
</protein>
<proteinExistence type="predicted"/>
<accession>A0A1S7NN53</accession>
<name>A0A1S7NN53_9HYPH</name>
<dbReference type="STRING" id="1183432.AGR3A_Cc120079"/>